<accession>A0A812YEC4</accession>
<comment type="caution">
    <text evidence="1">The sequence shown here is derived from an EMBL/GenBank/DDBJ whole genome shotgun (WGS) entry which is preliminary data.</text>
</comment>
<evidence type="ECO:0000313" key="1">
    <source>
        <dbReference type="EMBL" id="CAE7783671.1"/>
    </source>
</evidence>
<organism evidence="1 2">
    <name type="scientific">Symbiodinium pilosum</name>
    <name type="common">Dinoflagellate</name>
    <dbReference type="NCBI Taxonomy" id="2952"/>
    <lineage>
        <taxon>Eukaryota</taxon>
        <taxon>Sar</taxon>
        <taxon>Alveolata</taxon>
        <taxon>Dinophyceae</taxon>
        <taxon>Suessiales</taxon>
        <taxon>Symbiodiniaceae</taxon>
        <taxon>Symbiodinium</taxon>
    </lineage>
</organism>
<proteinExistence type="predicted"/>
<dbReference type="AlphaFoldDB" id="A0A812YEC4"/>
<sequence>MPGSGVEWEKPSLIFITTVKSDQVQGNTVECTVDIRSTALVQRSQVYFSVRARYLSLPGETSFSPKLLWSAAPVLIPELVPMLTAPLALPSAEFMPSNQALIQGGMGAVMVQWPFRHPANFCGVDESGDWIKGPYTPGTPPDDFPLPFRVQFRCVDSAPVRRDMSESLRWSEWREAEAYEFVKRRQPNRHRSQRASIRRTLAKSASCSGAPSLSFLWYALCRAED</sequence>
<dbReference type="OrthoDB" id="10649362at2759"/>
<keyword evidence="2" id="KW-1185">Reference proteome</keyword>
<protein>
    <submittedName>
        <fullName evidence="1">Uncharacterized protein</fullName>
    </submittedName>
</protein>
<name>A0A812YEC4_SYMPI</name>
<evidence type="ECO:0000313" key="2">
    <source>
        <dbReference type="Proteomes" id="UP000649617"/>
    </source>
</evidence>
<reference evidence="1" key="1">
    <citation type="submission" date="2021-02" db="EMBL/GenBank/DDBJ databases">
        <authorList>
            <person name="Dougan E. K."/>
            <person name="Rhodes N."/>
            <person name="Thang M."/>
            <person name="Chan C."/>
        </authorList>
    </citation>
    <scope>NUCLEOTIDE SEQUENCE</scope>
</reference>
<dbReference type="Proteomes" id="UP000649617">
    <property type="component" value="Unassembled WGS sequence"/>
</dbReference>
<dbReference type="EMBL" id="CAJNIZ010048170">
    <property type="protein sequence ID" value="CAE7783671.1"/>
    <property type="molecule type" value="Genomic_DNA"/>
</dbReference>
<gene>
    <name evidence="1" type="ORF">SPIL2461_LOCUS23330</name>
</gene>